<name>A0A2T3ARC6_AMORE</name>
<evidence type="ECO:0000256" key="1">
    <source>
        <dbReference type="SAM" id="MobiDB-lite"/>
    </source>
</evidence>
<proteinExistence type="predicted"/>
<feature type="region of interest" description="Disordered" evidence="1">
    <location>
        <begin position="65"/>
        <end position="88"/>
    </location>
</feature>
<dbReference type="RefSeq" id="XP_024717219.1">
    <property type="nucleotide sequence ID" value="XM_024864821.1"/>
</dbReference>
<dbReference type="InParanoid" id="A0A2T3ARC6"/>
<organism evidence="2 3">
    <name type="scientific">Amorphotheca resinae ATCC 22711</name>
    <dbReference type="NCBI Taxonomy" id="857342"/>
    <lineage>
        <taxon>Eukaryota</taxon>
        <taxon>Fungi</taxon>
        <taxon>Dikarya</taxon>
        <taxon>Ascomycota</taxon>
        <taxon>Pezizomycotina</taxon>
        <taxon>Leotiomycetes</taxon>
        <taxon>Helotiales</taxon>
        <taxon>Amorphothecaceae</taxon>
        <taxon>Amorphotheca</taxon>
    </lineage>
</organism>
<sequence length="196" mass="21062">MPRQRVSNGTVGKSLHYSVFLLLSRVCEEEARTRQGGTCLPLSLIVVFDSETRIDTSLVSLPRKHDVASTYKAQQHTTSSRKGASRPVSPLPTALLLVLALALALARSSSISSPVSNPAWLRSYTPPPLHPLLAIHLPASSESAPVGQNLPPEAPSPDPSLSSDGSPHRHCLRSPVQLAISGHILYHVGEILRNIQ</sequence>
<protein>
    <submittedName>
        <fullName evidence="2">Uncharacterized protein</fullName>
    </submittedName>
</protein>
<keyword evidence="3" id="KW-1185">Reference proteome</keyword>
<feature type="region of interest" description="Disordered" evidence="1">
    <location>
        <begin position="143"/>
        <end position="170"/>
    </location>
</feature>
<dbReference type="GeneID" id="36572902"/>
<dbReference type="AlphaFoldDB" id="A0A2T3ARC6"/>
<accession>A0A2T3ARC6</accession>
<feature type="compositionally biased region" description="Polar residues" evidence="1">
    <location>
        <begin position="71"/>
        <end position="82"/>
    </location>
</feature>
<reference evidence="2 3" key="1">
    <citation type="journal article" date="2018" name="New Phytol.">
        <title>Comparative genomics and transcriptomics depict ericoid mycorrhizal fungi as versatile saprotrophs and plant mutualists.</title>
        <authorList>
            <person name="Martino E."/>
            <person name="Morin E."/>
            <person name="Grelet G.A."/>
            <person name="Kuo A."/>
            <person name="Kohler A."/>
            <person name="Daghino S."/>
            <person name="Barry K.W."/>
            <person name="Cichocki N."/>
            <person name="Clum A."/>
            <person name="Dockter R.B."/>
            <person name="Hainaut M."/>
            <person name="Kuo R.C."/>
            <person name="LaButti K."/>
            <person name="Lindahl B.D."/>
            <person name="Lindquist E.A."/>
            <person name="Lipzen A."/>
            <person name="Khouja H.R."/>
            <person name="Magnuson J."/>
            <person name="Murat C."/>
            <person name="Ohm R.A."/>
            <person name="Singer S.W."/>
            <person name="Spatafora J.W."/>
            <person name="Wang M."/>
            <person name="Veneault-Fourrey C."/>
            <person name="Henrissat B."/>
            <person name="Grigoriev I.V."/>
            <person name="Martin F.M."/>
            <person name="Perotto S."/>
        </authorList>
    </citation>
    <scope>NUCLEOTIDE SEQUENCE [LARGE SCALE GENOMIC DNA]</scope>
    <source>
        <strain evidence="2 3">ATCC 22711</strain>
    </source>
</reference>
<dbReference type="Proteomes" id="UP000241818">
    <property type="component" value="Unassembled WGS sequence"/>
</dbReference>
<evidence type="ECO:0000313" key="3">
    <source>
        <dbReference type="Proteomes" id="UP000241818"/>
    </source>
</evidence>
<gene>
    <name evidence="2" type="ORF">M430DRAFT_23038</name>
</gene>
<dbReference type="EMBL" id="KZ679018">
    <property type="protein sequence ID" value="PSS08821.1"/>
    <property type="molecule type" value="Genomic_DNA"/>
</dbReference>
<evidence type="ECO:0000313" key="2">
    <source>
        <dbReference type="EMBL" id="PSS08821.1"/>
    </source>
</evidence>